<keyword evidence="11" id="KW-1185">Reference proteome</keyword>
<evidence type="ECO:0000259" key="9">
    <source>
        <dbReference type="Pfam" id="PF25967"/>
    </source>
</evidence>
<evidence type="ECO:0000256" key="3">
    <source>
        <dbReference type="SAM" id="Coils"/>
    </source>
</evidence>
<dbReference type="InterPro" id="IPR006143">
    <property type="entry name" value="RND_pump_MFP"/>
</dbReference>
<dbReference type="GO" id="GO:0022857">
    <property type="term" value="F:transmembrane transporter activity"/>
    <property type="evidence" value="ECO:0007669"/>
    <property type="project" value="InterPro"/>
</dbReference>
<reference evidence="10 11" key="1">
    <citation type="submission" date="2019-03" db="EMBL/GenBank/DDBJ databases">
        <title>Genomic Encyclopedia of Type Strains, Phase IV (KMG-IV): sequencing the most valuable type-strain genomes for metagenomic binning, comparative biology and taxonomic classification.</title>
        <authorList>
            <person name="Goeker M."/>
        </authorList>
    </citation>
    <scope>NUCLEOTIDE SEQUENCE [LARGE SCALE GENOMIC DNA]</scope>
    <source>
        <strain evidence="10 11">DSM 22958</strain>
    </source>
</reference>
<gene>
    <name evidence="10" type="ORF">EV666_11343</name>
</gene>
<protein>
    <submittedName>
        <fullName evidence="10">RND family efflux transporter MFP subunit</fullName>
    </submittedName>
</protein>
<feature type="region of interest" description="Disordered" evidence="4">
    <location>
        <begin position="371"/>
        <end position="413"/>
    </location>
</feature>
<evidence type="ECO:0000313" key="10">
    <source>
        <dbReference type="EMBL" id="TCO11207.1"/>
    </source>
</evidence>
<name>A0A4R2GPY6_9HYPH</name>
<evidence type="ECO:0000259" key="6">
    <source>
        <dbReference type="Pfam" id="PF25876"/>
    </source>
</evidence>
<dbReference type="Pfam" id="PF25917">
    <property type="entry name" value="BSH_RND"/>
    <property type="match status" value="1"/>
</dbReference>
<dbReference type="Pfam" id="PF25944">
    <property type="entry name" value="Beta-barrel_RND"/>
    <property type="match status" value="1"/>
</dbReference>
<comment type="subcellular location">
    <subcellularLocation>
        <location evidence="1">Cell envelope</location>
    </subcellularLocation>
</comment>
<dbReference type="Pfam" id="PF25876">
    <property type="entry name" value="HH_MFP_RND"/>
    <property type="match status" value="1"/>
</dbReference>
<dbReference type="Pfam" id="PF25967">
    <property type="entry name" value="RND-MFP_C"/>
    <property type="match status" value="1"/>
</dbReference>
<sequence>MKMTWKVRPIALLAFAAIAGLLAGCNEPKPKAPPPPVVFTAKPVSQTVTQYIPATGQAFAIQQVNLVARVQGYLTSINYVDGAAVKKGQLLFVIEQPPYQISLELAQAALAQQQAQLKNAQIELQRQQQLYAKQAASQAARDDAETKRDAAQAAVEQAAAQVKQAQLNLSYTEVRAPFDGIVTNHQVDVGAMVGVGGPTTLATIVQSAPLYVQFSLDEQLVQHIRDVMRERGMTRGKTDGAAVEMGLAVGKDFPYRAKIDYVSPSIDPNTGTLLVRALAPNSQGAILPGNFLRIRIPLPDPKKGLLVPDSALGASQGGRYVLLVNDKGLVEERHVEVGQVTDSGLRVILSGLTGDEQVIVGQAQGAVPGARVQAEPAPAAKAGAPGAAAGNPAGAGPASASPPGEPADGKAAR</sequence>
<dbReference type="EMBL" id="SLWL01000013">
    <property type="protein sequence ID" value="TCO11207.1"/>
    <property type="molecule type" value="Genomic_DNA"/>
</dbReference>
<evidence type="ECO:0000259" key="8">
    <source>
        <dbReference type="Pfam" id="PF25944"/>
    </source>
</evidence>
<evidence type="ECO:0000256" key="5">
    <source>
        <dbReference type="SAM" id="SignalP"/>
    </source>
</evidence>
<dbReference type="InterPro" id="IPR058625">
    <property type="entry name" value="MdtA-like_BSH"/>
</dbReference>
<dbReference type="InterPro" id="IPR058626">
    <property type="entry name" value="MdtA-like_b-barrel"/>
</dbReference>
<feature type="chain" id="PRO_5020992383" evidence="5">
    <location>
        <begin position="20"/>
        <end position="413"/>
    </location>
</feature>
<feature type="domain" description="Multidrug resistance protein MdtA-like alpha-helical hairpin" evidence="6">
    <location>
        <begin position="104"/>
        <end position="172"/>
    </location>
</feature>
<dbReference type="Gene3D" id="2.40.420.20">
    <property type="match status" value="1"/>
</dbReference>
<dbReference type="GO" id="GO:0030313">
    <property type="term" value="C:cell envelope"/>
    <property type="evidence" value="ECO:0007669"/>
    <property type="project" value="UniProtKB-SubCell"/>
</dbReference>
<dbReference type="SUPFAM" id="SSF111369">
    <property type="entry name" value="HlyD-like secretion proteins"/>
    <property type="match status" value="1"/>
</dbReference>
<dbReference type="PANTHER" id="PTHR30158">
    <property type="entry name" value="ACRA/E-RELATED COMPONENT OF DRUG EFFLUX TRANSPORTER"/>
    <property type="match status" value="1"/>
</dbReference>
<evidence type="ECO:0000256" key="4">
    <source>
        <dbReference type="SAM" id="MobiDB-lite"/>
    </source>
</evidence>
<dbReference type="Proteomes" id="UP000294881">
    <property type="component" value="Unassembled WGS sequence"/>
</dbReference>
<evidence type="ECO:0000259" key="7">
    <source>
        <dbReference type="Pfam" id="PF25917"/>
    </source>
</evidence>
<organism evidence="10 11">
    <name type="scientific">Camelimonas lactis</name>
    <dbReference type="NCBI Taxonomy" id="659006"/>
    <lineage>
        <taxon>Bacteria</taxon>
        <taxon>Pseudomonadati</taxon>
        <taxon>Pseudomonadota</taxon>
        <taxon>Alphaproteobacteria</taxon>
        <taxon>Hyphomicrobiales</taxon>
        <taxon>Chelatococcaceae</taxon>
        <taxon>Camelimonas</taxon>
    </lineage>
</organism>
<dbReference type="Gene3D" id="2.40.30.170">
    <property type="match status" value="1"/>
</dbReference>
<dbReference type="InterPro" id="IPR058624">
    <property type="entry name" value="MdtA-like_HH"/>
</dbReference>
<feature type="domain" description="Multidrug resistance protein MdtA-like barrel-sandwich hybrid" evidence="7">
    <location>
        <begin position="63"/>
        <end position="204"/>
    </location>
</feature>
<dbReference type="GO" id="GO:0005886">
    <property type="term" value="C:plasma membrane"/>
    <property type="evidence" value="ECO:0007669"/>
    <property type="project" value="TreeGrafter"/>
</dbReference>
<dbReference type="PROSITE" id="PS51257">
    <property type="entry name" value="PROKAR_LIPOPROTEIN"/>
    <property type="match status" value="1"/>
</dbReference>
<dbReference type="AlphaFoldDB" id="A0A4R2GPY6"/>
<evidence type="ECO:0000256" key="2">
    <source>
        <dbReference type="ARBA" id="ARBA00009477"/>
    </source>
</evidence>
<dbReference type="Gene3D" id="2.40.50.100">
    <property type="match status" value="1"/>
</dbReference>
<feature type="domain" description="Multidrug resistance protein MdtA-like C-terminal permuted SH3" evidence="9">
    <location>
        <begin position="305"/>
        <end position="364"/>
    </location>
</feature>
<evidence type="ECO:0000313" key="11">
    <source>
        <dbReference type="Proteomes" id="UP000294881"/>
    </source>
</evidence>
<feature type="compositionally biased region" description="Low complexity" evidence="4">
    <location>
        <begin position="374"/>
        <end position="402"/>
    </location>
</feature>
<keyword evidence="5" id="KW-0732">Signal</keyword>
<dbReference type="Gene3D" id="1.10.287.470">
    <property type="entry name" value="Helix hairpin bin"/>
    <property type="match status" value="1"/>
</dbReference>
<feature type="signal peptide" evidence="5">
    <location>
        <begin position="1"/>
        <end position="19"/>
    </location>
</feature>
<dbReference type="InterPro" id="IPR058627">
    <property type="entry name" value="MdtA-like_C"/>
</dbReference>
<evidence type="ECO:0000256" key="1">
    <source>
        <dbReference type="ARBA" id="ARBA00004196"/>
    </source>
</evidence>
<comment type="similarity">
    <text evidence="2">Belongs to the membrane fusion protein (MFP) (TC 8.A.1) family.</text>
</comment>
<feature type="domain" description="Multidrug resistance protein MdtA-like beta-barrel" evidence="8">
    <location>
        <begin position="209"/>
        <end position="297"/>
    </location>
</feature>
<proteinExistence type="inferred from homology"/>
<comment type="caution">
    <text evidence="10">The sequence shown here is derived from an EMBL/GenBank/DDBJ whole genome shotgun (WGS) entry which is preliminary data.</text>
</comment>
<feature type="coiled-coil region" evidence="3">
    <location>
        <begin position="103"/>
        <end position="168"/>
    </location>
</feature>
<accession>A0A4R2GPY6</accession>
<dbReference type="NCBIfam" id="TIGR01730">
    <property type="entry name" value="RND_mfp"/>
    <property type="match status" value="1"/>
</dbReference>
<dbReference type="PANTHER" id="PTHR30158:SF24">
    <property type="entry name" value="HLYD FAMILY SECRETION PROTEIN"/>
    <property type="match status" value="1"/>
</dbReference>
<dbReference type="GO" id="GO:0046677">
    <property type="term" value="P:response to antibiotic"/>
    <property type="evidence" value="ECO:0007669"/>
    <property type="project" value="TreeGrafter"/>
</dbReference>
<keyword evidence="3" id="KW-0175">Coiled coil</keyword>